<gene>
    <name evidence="2" type="ORF">BSYN_22240</name>
</gene>
<evidence type="ECO:0000313" key="2">
    <source>
        <dbReference type="EMBL" id="BEG99959.1"/>
    </source>
</evidence>
<protein>
    <submittedName>
        <fullName evidence="2">DUF4861 domain-containing protein</fullName>
    </submittedName>
</protein>
<dbReference type="RefSeq" id="WP_353330902.1">
    <property type="nucleotide sequence ID" value="NZ_AP028055.1"/>
</dbReference>
<evidence type="ECO:0000313" key="3">
    <source>
        <dbReference type="Proteomes" id="UP001496674"/>
    </source>
</evidence>
<accession>A0ABM8IJZ3</accession>
<dbReference type="EMBL" id="AP028055">
    <property type="protein sequence ID" value="BEG99959.1"/>
    <property type="molecule type" value="Genomic_DNA"/>
</dbReference>
<dbReference type="Pfam" id="PF16153">
    <property type="entry name" value="DUF4861"/>
    <property type="match status" value="1"/>
</dbReference>
<keyword evidence="3" id="KW-1185">Reference proteome</keyword>
<sequence>MKKILFLLFASCMAISCSGSKSISVKVSNTSSLDRAKEMVEVSMNDINAKLSLSKTDQVVVLDKYNQQLPYQVTYDGNLVFPTTVKANSSEDYTIKIGSPNTFNTITCGKQYPERLDDVAWENDRIAFRTYGPALQATGEKAFGFDIWVKRCEQPVVEARYAKELDKNTVEKIKSLEKTDPAAAKALREASTYHVDHGNGLDFYKVGPTLGAGTSAFLIDSTLVYPYCYAKQEVLDNGPLRFTVKLTYNPITIKGDSSVVETRIISLDAGSQMNKIAVSYSKIKEILPLATGIVIHKGSNDYAMSASKGYIAYADPKDPVNGQIYVGAVFPANVKETKVQLFKGAEATKIKDGANGHVMAISDYEAGSEFIYYFGAGWSKWGFKSSADWFKYVDEFAQKARSPLSVTIK</sequence>
<keyword evidence="1" id="KW-0732">Signal</keyword>
<dbReference type="PROSITE" id="PS51257">
    <property type="entry name" value="PROKAR_LIPOPROTEIN"/>
    <property type="match status" value="1"/>
</dbReference>
<feature type="chain" id="PRO_5046923757" evidence="1">
    <location>
        <begin position="19"/>
        <end position="409"/>
    </location>
</feature>
<name>A0ABM8IJZ3_9BACE</name>
<dbReference type="Proteomes" id="UP001496674">
    <property type="component" value="Chromosome"/>
</dbReference>
<evidence type="ECO:0000256" key="1">
    <source>
        <dbReference type="SAM" id="SignalP"/>
    </source>
</evidence>
<feature type="signal peptide" evidence="1">
    <location>
        <begin position="1"/>
        <end position="18"/>
    </location>
</feature>
<reference evidence="2 3" key="1">
    <citation type="submission" date="2023-04" db="EMBL/GenBank/DDBJ databases">
        <title>Draft genome sequence of acteroides sedimenti strain YN3PY1.</title>
        <authorList>
            <person name="Yoshida N."/>
        </authorList>
    </citation>
    <scope>NUCLEOTIDE SEQUENCE [LARGE SCALE GENOMIC DNA]</scope>
    <source>
        <strain evidence="2 3">YN3PY1</strain>
    </source>
</reference>
<dbReference type="InterPro" id="IPR032342">
    <property type="entry name" value="DUF4861"/>
</dbReference>
<proteinExistence type="predicted"/>
<organism evidence="2 3">
    <name type="scientific">Bacteroides sedimenti</name>
    <dbReference type="NCBI Taxonomy" id="2136147"/>
    <lineage>
        <taxon>Bacteria</taxon>
        <taxon>Pseudomonadati</taxon>
        <taxon>Bacteroidota</taxon>
        <taxon>Bacteroidia</taxon>
        <taxon>Bacteroidales</taxon>
        <taxon>Bacteroidaceae</taxon>
        <taxon>Bacteroides</taxon>
    </lineage>
</organism>